<reference evidence="3" key="1">
    <citation type="submission" date="2016-12" db="EMBL/GenBank/DDBJ databases">
        <authorList>
            <person name="Rodrigo-Torres L."/>
            <person name="Arahal R.D."/>
            <person name="Lucena T."/>
        </authorList>
    </citation>
    <scope>NUCLEOTIDE SEQUENCE [LARGE SCALE GENOMIC DNA]</scope>
</reference>
<evidence type="ECO:0000256" key="1">
    <source>
        <dbReference type="ARBA" id="ARBA00022729"/>
    </source>
</evidence>
<dbReference type="InterPro" id="IPR028994">
    <property type="entry name" value="Integrin_alpha_N"/>
</dbReference>
<dbReference type="Pfam" id="PF13517">
    <property type="entry name" value="FG-GAP_3"/>
    <property type="match status" value="1"/>
</dbReference>
<dbReference type="STRING" id="1117707.VQ7734_02425"/>
<dbReference type="AlphaFoldDB" id="A0A1M7YVY0"/>
<proteinExistence type="predicted"/>
<keyword evidence="3" id="KW-1185">Reference proteome</keyword>
<dbReference type="Proteomes" id="UP000184600">
    <property type="component" value="Unassembled WGS sequence"/>
</dbReference>
<sequence>MTDVNGDGKADVVGFGNAGVYVSLSTGTGFTSPSLWVKQYGHDAGGGRVTKHPRMMADVNGDGKADVVGFSDDGVYYSLSQKTSFASPVHAIQKFGYVADGWRIDKHPRMMADINGDGKADIVGFANNGVHVSLSPLSK</sequence>
<evidence type="ECO:0000313" key="2">
    <source>
        <dbReference type="EMBL" id="SHO56656.1"/>
    </source>
</evidence>
<evidence type="ECO:0000313" key="3">
    <source>
        <dbReference type="Proteomes" id="UP000184600"/>
    </source>
</evidence>
<dbReference type="EMBL" id="FRFG01000027">
    <property type="protein sequence ID" value="SHO56656.1"/>
    <property type="molecule type" value="Genomic_DNA"/>
</dbReference>
<protein>
    <submittedName>
        <fullName evidence="2">FG-GAP repeat protein</fullName>
    </submittedName>
</protein>
<gene>
    <name evidence="2" type="ORF">VQ7734_02425</name>
</gene>
<organism evidence="2 3">
    <name type="scientific">Vibrio quintilis</name>
    <dbReference type="NCBI Taxonomy" id="1117707"/>
    <lineage>
        <taxon>Bacteria</taxon>
        <taxon>Pseudomonadati</taxon>
        <taxon>Pseudomonadota</taxon>
        <taxon>Gammaproteobacteria</taxon>
        <taxon>Vibrionales</taxon>
        <taxon>Vibrionaceae</taxon>
        <taxon>Vibrio</taxon>
    </lineage>
</organism>
<name>A0A1M7YVY0_9VIBR</name>
<dbReference type="Gene3D" id="2.130.10.130">
    <property type="entry name" value="Integrin alpha, N-terminal"/>
    <property type="match status" value="1"/>
</dbReference>
<accession>A0A1M7YVY0</accession>
<dbReference type="InterPro" id="IPR013517">
    <property type="entry name" value="FG-GAP"/>
</dbReference>
<keyword evidence="1" id="KW-0732">Signal</keyword>
<dbReference type="SUPFAM" id="SSF69318">
    <property type="entry name" value="Integrin alpha N-terminal domain"/>
    <property type="match status" value="1"/>
</dbReference>